<dbReference type="Gene3D" id="3.40.50.300">
    <property type="entry name" value="P-loop containing nucleotide triphosphate hydrolases"/>
    <property type="match status" value="1"/>
</dbReference>
<accession>A0A9D0Z9L0</accession>
<proteinExistence type="predicted"/>
<evidence type="ECO:0000313" key="1">
    <source>
        <dbReference type="EMBL" id="HIQ71499.1"/>
    </source>
</evidence>
<dbReference type="InterPro" id="IPR008533">
    <property type="entry name" value="DUF815"/>
</dbReference>
<dbReference type="Pfam" id="PF05673">
    <property type="entry name" value="DUF815"/>
    <property type="match status" value="1"/>
</dbReference>
<dbReference type="GO" id="GO:0005524">
    <property type="term" value="F:ATP binding"/>
    <property type="evidence" value="ECO:0007669"/>
    <property type="project" value="UniProtKB-KW"/>
</dbReference>
<evidence type="ECO:0000313" key="2">
    <source>
        <dbReference type="Proteomes" id="UP000886887"/>
    </source>
</evidence>
<protein>
    <submittedName>
        <fullName evidence="1">ATP-binding protein</fullName>
    </submittedName>
</protein>
<dbReference type="EMBL" id="DVFJ01000013">
    <property type="protein sequence ID" value="HIQ71499.1"/>
    <property type="molecule type" value="Genomic_DNA"/>
</dbReference>
<organism evidence="1 2">
    <name type="scientific">Candidatus Onthenecus intestinigallinarum</name>
    <dbReference type="NCBI Taxonomy" id="2840875"/>
    <lineage>
        <taxon>Bacteria</taxon>
        <taxon>Bacillati</taxon>
        <taxon>Bacillota</taxon>
        <taxon>Clostridia</taxon>
        <taxon>Eubacteriales</taxon>
        <taxon>Candidatus Onthenecus</taxon>
    </lineage>
</organism>
<dbReference type="PANTHER" id="PTHR42935">
    <property type="entry name" value="SLR0930 PROTEIN"/>
    <property type="match status" value="1"/>
</dbReference>
<dbReference type="AlphaFoldDB" id="A0A9D0Z9L0"/>
<keyword evidence="1" id="KW-0067">ATP-binding</keyword>
<reference evidence="1" key="1">
    <citation type="submission" date="2020-10" db="EMBL/GenBank/DDBJ databases">
        <authorList>
            <person name="Gilroy R."/>
        </authorList>
    </citation>
    <scope>NUCLEOTIDE SEQUENCE</scope>
    <source>
        <strain evidence="1">ChiSxjej2B14-6234</strain>
    </source>
</reference>
<gene>
    <name evidence="1" type="ORF">IAB73_04730</name>
</gene>
<dbReference type="PANTHER" id="PTHR42935:SF1">
    <property type="entry name" value="SLR0930 PROTEIN"/>
    <property type="match status" value="1"/>
</dbReference>
<dbReference type="CDD" id="cd00009">
    <property type="entry name" value="AAA"/>
    <property type="match status" value="1"/>
</dbReference>
<dbReference type="Proteomes" id="UP000886887">
    <property type="component" value="Unassembled WGS sequence"/>
</dbReference>
<comment type="caution">
    <text evidence="1">The sequence shown here is derived from an EMBL/GenBank/DDBJ whole genome shotgun (WGS) entry which is preliminary data.</text>
</comment>
<keyword evidence="1" id="KW-0547">Nucleotide-binding</keyword>
<sequence>MIDQPDARALCARLQCMTALRHVRQVPAVAALERLAQEAARERVDTEAFAQAYCAAYGAWMDCAARGLSGFGQAALEAVLFEESAFASLCAARDERELPYSVLRAGARDLAALGELTRLEPADLLALAAHGGADQAAFEFLPAWELETPRPDADPRLHGLELSAQGVSALAAFFRRHGTGLFARYPGCTWVGESERYPLGLRGIDQPDPIRLEDMVLYEQQRGALVENTRLLLAGLPAANVLLYGDKGTGKSATVKALLTTFFTQGLRIVEVPLASLTHLPSVFALLRRQPGKFIVFVDDLAFSDSCPEYTALKTVLEGGLEARPANVVVYATSNRRNIVRQRFSERQDDVNERDTLEEKFSLSDRFDIRLTFAAPSQDEYLQIVRALMAARGLCLPWDDVRPQAIAWTVSHNGCSPRVARQFVDHLGARAASSASQ</sequence>
<dbReference type="SUPFAM" id="SSF52540">
    <property type="entry name" value="P-loop containing nucleoside triphosphate hydrolases"/>
    <property type="match status" value="1"/>
</dbReference>
<reference evidence="1" key="2">
    <citation type="journal article" date="2021" name="PeerJ">
        <title>Extensive microbial diversity within the chicken gut microbiome revealed by metagenomics and culture.</title>
        <authorList>
            <person name="Gilroy R."/>
            <person name="Ravi A."/>
            <person name="Getino M."/>
            <person name="Pursley I."/>
            <person name="Horton D.L."/>
            <person name="Alikhan N.F."/>
            <person name="Baker D."/>
            <person name="Gharbi K."/>
            <person name="Hall N."/>
            <person name="Watson M."/>
            <person name="Adriaenssens E.M."/>
            <person name="Foster-Nyarko E."/>
            <person name="Jarju S."/>
            <person name="Secka A."/>
            <person name="Antonio M."/>
            <person name="Oren A."/>
            <person name="Chaudhuri R.R."/>
            <person name="La Ragione R."/>
            <person name="Hildebrand F."/>
            <person name="Pallen M.J."/>
        </authorList>
    </citation>
    <scope>NUCLEOTIDE SEQUENCE</scope>
    <source>
        <strain evidence="1">ChiSxjej2B14-6234</strain>
    </source>
</reference>
<dbReference type="InterPro" id="IPR027417">
    <property type="entry name" value="P-loop_NTPase"/>
</dbReference>
<name>A0A9D0Z9L0_9FIRM</name>